<organism evidence="3 4">
    <name type="scientific">Rhodopirellula sallentina SM41</name>
    <dbReference type="NCBI Taxonomy" id="1263870"/>
    <lineage>
        <taxon>Bacteria</taxon>
        <taxon>Pseudomonadati</taxon>
        <taxon>Planctomycetota</taxon>
        <taxon>Planctomycetia</taxon>
        <taxon>Pirellulales</taxon>
        <taxon>Pirellulaceae</taxon>
        <taxon>Rhodopirellula</taxon>
    </lineage>
</organism>
<dbReference type="InterPro" id="IPR036291">
    <property type="entry name" value="NAD(P)-bd_dom_sf"/>
</dbReference>
<feature type="domain" description="Gfo/Idh/MocA-like oxidoreductase N-terminal" evidence="1">
    <location>
        <begin position="10"/>
        <end position="124"/>
    </location>
</feature>
<accession>M5TYW6</accession>
<proteinExistence type="predicted"/>
<comment type="caution">
    <text evidence="3">The sequence shown here is derived from an EMBL/GenBank/DDBJ whole genome shotgun (WGS) entry which is preliminary data.</text>
</comment>
<evidence type="ECO:0000259" key="1">
    <source>
        <dbReference type="Pfam" id="PF01408"/>
    </source>
</evidence>
<dbReference type="SUPFAM" id="SSF51735">
    <property type="entry name" value="NAD(P)-binding Rossmann-fold domains"/>
    <property type="match status" value="1"/>
</dbReference>
<dbReference type="PANTHER" id="PTHR46368:SF4">
    <property type="entry name" value="OS10G0403700 PROTEIN"/>
    <property type="match status" value="1"/>
</dbReference>
<dbReference type="Proteomes" id="UP000011885">
    <property type="component" value="Unassembled WGS sequence"/>
</dbReference>
<evidence type="ECO:0000313" key="4">
    <source>
        <dbReference type="Proteomes" id="UP000011885"/>
    </source>
</evidence>
<dbReference type="GO" id="GO:0000166">
    <property type="term" value="F:nucleotide binding"/>
    <property type="evidence" value="ECO:0007669"/>
    <property type="project" value="InterPro"/>
</dbReference>
<feature type="domain" description="GFO/IDH/MocA-like oxidoreductase" evidence="2">
    <location>
        <begin position="177"/>
        <end position="281"/>
    </location>
</feature>
<keyword evidence="4" id="KW-1185">Reference proteome</keyword>
<dbReference type="AlphaFoldDB" id="M5TYW6"/>
<evidence type="ECO:0000259" key="2">
    <source>
        <dbReference type="Pfam" id="PF22725"/>
    </source>
</evidence>
<dbReference type="PATRIC" id="fig|1263870.3.peg.4366"/>
<dbReference type="SUPFAM" id="SSF55347">
    <property type="entry name" value="Glyceraldehyde-3-phosphate dehydrogenase-like, C-terminal domain"/>
    <property type="match status" value="1"/>
</dbReference>
<evidence type="ECO:0000313" key="3">
    <source>
        <dbReference type="EMBL" id="EMI54412.1"/>
    </source>
</evidence>
<dbReference type="Pfam" id="PF01408">
    <property type="entry name" value="GFO_IDH_MocA"/>
    <property type="match status" value="1"/>
</dbReference>
<protein>
    <submittedName>
        <fullName evidence="3">Oxidoreductase domain protein</fullName>
    </submittedName>
</protein>
<dbReference type="InterPro" id="IPR000683">
    <property type="entry name" value="Gfo/Idh/MocA-like_OxRdtase_N"/>
</dbReference>
<name>M5TYW6_9BACT</name>
<dbReference type="Gene3D" id="3.30.360.10">
    <property type="entry name" value="Dihydrodipicolinate Reductase, domain 2"/>
    <property type="match status" value="1"/>
</dbReference>
<dbReference type="PANTHER" id="PTHR46368">
    <property type="match status" value="1"/>
</dbReference>
<dbReference type="InterPro" id="IPR055170">
    <property type="entry name" value="GFO_IDH_MocA-like_dom"/>
</dbReference>
<gene>
    <name evidence="3" type="ORF">RSSM_04123</name>
</gene>
<dbReference type="Pfam" id="PF22725">
    <property type="entry name" value="GFO_IDH_MocA_C3"/>
    <property type="match status" value="1"/>
</dbReference>
<sequence>MADDMTHSPVRFGVLGTGRITRRIIADLQSTPGATVSAIASRSEERARWHADSHGIPVGVEGYQELLSRDDVDAVYIALPPSMHHEWTLAACEAGKHVLCEKPVALSADQVREMIDAVNRVDVRFLDATAWLHHERTDQFRQWLTTVGPAEDSVKAAAKKDDLFSDEEDDVAAIPFRLGPLRHLSASVSFPNPFLDGDHRLHADLGGGALLDLGWYSVGLVRFASGRLPDEVYAHAVMRGEIIARVSATMIYADQLTATVSCGFDTSTRKWFEIAGQDASIVCDDFTRPWADKPARSWVHEASGKVHSFVPPSEVGVDEATADASANEPNSGRCQQERVMIGTLVDWIRQGSECGEEKPWESFYRQALDTQIMLDALQASIDRGEPVRLNSPEV</sequence>
<dbReference type="EMBL" id="ANOH01000278">
    <property type="protein sequence ID" value="EMI54412.1"/>
    <property type="molecule type" value="Genomic_DNA"/>
</dbReference>
<dbReference type="Gene3D" id="3.40.50.720">
    <property type="entry name" value="NAD(P)-binding Rossmann-like Domain"/>
    <property type="match status" value="1"/>
</dbReference>
<reference evidence="3 4" key="1">
    <citation type="journal article" date="2013" name="Mar. Genomics">
        <title>Expression of sulfatases in Rhodopirellula baltica and the diversity of sulfatases in the genus Rhodopirellula.</title>
        <authorList>
            <person name="Wegner C.E."/>
            <person name="Richter-Heitmann T."/>
            <person name="Klindworth A."/>
            <person name="Klockow C."/>
            <person name="Richter M."/>
            <person name="Achstetter T."/>
            <person name="Glockner F.O."/>
            <person name="Harder J."/>
        </authorList>
    </citation>
    <scope>NUCLEOTIDE SEQUENCE [LARGE SCALE GENOMIC DNA]</scope>
    <source>
        <strain evidence="3 4">SM41</strain>
    </source>
</reference>